<name>A0A5A7S7X3_9NOCA</name>
<dbReference type="Proteomes" id="UP000322244">
    <property type="component" value="Unassembled WGS sequence"/>
</dbReference>
<proteinExistence type="predicted"/>
<feature type="domain" description="GGDEF" evidence="3">
    <location>
        <begin position="346"/>
        <end position="479"/>
    </location>
</feature>
<feature type="transmembrane region" description="Helical" evidence="2">
    <location>
        <begin position="163"/>
        <end position="180"/>
    </location>
</feature>
<feature type="transmembrane region" description="Helical" evidence="2">
    <location>
        <begin position="7"/>
        <end position="27"/>
    </location>
</feature>
<dbReference type="InterPro" id="IPR000160">
    <property type="entry name" value="GGDEF_dom"/>
</dbReference>
<dbReference type="PANTHER" id="PTHR46663">
    <property type="entry name" value="DIGUANYLATE CYCLASE DGCT-RELATED"/>
    <property type="match status" value="1"/>
</dbReference>
<dbReference type="SUPFAM" id="SSF55073">
    <property type="entry name" value="Nucleotide cyclase"/>
    <property type="match status" value="1"/>
</dbReference>
<feature type="transmembrane region" description="Helical" evidence="2">
    <location>
        <begin position="95"/>
        <end position="112"/>
    </location>
</feature>
<dbReference type="CDD" id="cd01949">
    <property type="entry name" value="GGDEF"/>
    <property type="match status" value="1"/>
</dbReference>
<dbReference type="AlphaFoldDB" id="A0A5A7S7X3"/>
<sequence length="535" mass="57659">MTNESRYAHTAFGVFAGLALAILMIAGTPDVTLVVLLVLGISVAGAVVYGVRKFRPRSITTWFLPLVAIAFFFVGDAVRRSSGYADLSGSIVPDLFTLSAYAALLIATVKYLHPRSILGGNIDAYLDLASVVVSGVLVSWTLLVTPALRSPQWPSGAKATIVALYPMLDVILLVLLVYSLSTSGPAGRALRLVQLSIGTVVAGNLAISATAAGIVDLPDRALVVPYVVAIVAFGIAALQPSMAEIGARPAIDPDKLRQRALVISVTMLAGALVAIIGGSNESADSLMTGPWLTVLILLVLLRSERAILRSKRNERRAVERADRDPLTGLPNRTVLMRELDAMSSEEPRCVMFIDLNGFKSVNDLYGHDVGDELLKIAGHRIRAAIRIHDVVARFGGDEFVVVTREGREQVMPFAQRLAHVIDEPFQLGVGPLKISASIGIATADGREGGIDSDTLLRRADLAMYQAKDFGKGMIVFFDQLEFSERELRRRPVESTRGLAFDSDAAKATAEEVSSDDSDPTLQRDGIDRNDFRRIQ</sequence>
<organism evidence="4 5">
    <name type="scientific">Antrihabitans cavernicola</name>
    <dbReference type="NCBI Taxonomy" id="2495913"/>
    <lineage>
        <taxon>Bacteria</taxon>
        <taxon>Bacillati</taxon>
        <taxon>Actinomycetota</taxon>
        <taxon>Actinomycetes</taxon>
        <taxon>Mycobacteriales</taxon>
        <taxon>Nocardiaceae</taxon>
        <taxon>Antrihabitans</taxon>
    </lineage>
</organism>
<gene>
    <name evidence="4" type="ORF">FOY51_22820</name>
</gene>
<feature type="transmembrane region" description="Helical" evidence="2">
    <location>
        <begin position="192"/>
        <end position="215"/>
    </location>
</feature>
<evidence type="ECO:0000313" key="4">
    <source>
        <dbReference type="EMBL" id="KAA0019480.1"/>
    </source>
</evidence>
<dbReference type="PANTHER" id="PTHR46663:SF4">
    <property type="entry name" value="DIGUANYLATE CYCLASE DGCT-RELATED"/>
    <property type="match status" value="1"/>
</dbReference>
<keyword evidence="2" id="KW-0812">Transmembrane</keyword>
<evidence type="ECO:0000256" key="2">
    <source>
        <dbReference type="SAM" id="Phobius"/>
    </source>
</evidence>
<reference evidence="4 5" key="1">
    <citation type="submission" date="2019-07" db="EMBL/GenBank/DDBJ databases">
        <title>Rhodococcus cavernicolus sp. nov., isolated from a cave.</title>
        <authorList>
            <person name="Lee S.D."/>
        </authorList>
    </citation>
    <scope>NUCLEOTIDE SEQUENCE [LARGE SCALE GENOMIC DNA]</scope>
    <source>
        <strain evidence="4 5">C1-24</strain>
    </source>
</reference>
<evidence type="ECO:0000256" key="1">
    <source>
        <dbReference type="SAM" id="MobiDB-lite"/>
    </source>
</evidence>
<feature type="transmembrane region" description="Helical" evidence="2">
    <location>
        <begin position="124"/>
        <end position="143"/>
    </location>
</feature>
<feature type="region of interest" description="Disordered" evidence="1">
    <location>
        <begin position="493"/>
        <end position="535"/>
    </location>
</feature>
<feature type="transmembrane region" description="Helical" evidence="2">
    <location>
        <begin position="33"/>
        <end position="51"/>
    </location>
</feature>
<feature type="transmembrane region" description="Helical" evidence="2">
    <location>
        <begin position="285"/>
        <end position="303"/>
    </location>
</feature>
<dbReference type="RefSeq" id="WP_149432576.1">
    <property type="nucleotide sequence ID" value="NZ_VLNY01000015.1"/>
</dbReference>
<comment type="caution">
    <text evidence="4">The sequence shown here is derived from an EMBL/GenBank/DDBJ whole genome shotgun (WGS) entry which is preliminary data.</text>
</comment>
<feature type="transmembrane region" description="Helical" evidence="2">
    <location>
        <begin position="260"/>
        <end position="279"/>
    </location>
</feature>
<keyword evidence="2" id="KW-1133">Transmembrane helix</keyword>
<dbReference type="OrthoDB" id="23692at2"/>
<dbReference type="InterPro" id="IPR043128">
    <property type="entry name" value="Rev_trsase/Diguanyl_cyclase"/>
</dbReference>
<dbReference type="Pfam" id="PF00990">
    <property type="entry name" value="GGDEF"/>
    <property type="match status" value="1"/>
</dbReference>
<dbReference type="PROSITE" id="PS50887">
    <property type="entry name" value="GGDEF"/>
    <property type="match status" value="1"/>
</dbReference>
<dbReference type="InterPro" id="IPR029787">
    <property type="entry name" value="Nucleotide_cyclase"/>
</dbReference>
<accession>A0A5A7S7X3</accession>
<keyword evidence="5" id="KW-1185">Reference proteome</keyword>
<feature type="transmembrane region" description="Helical" evidence="2">
    <location>
        <begin position="58"/>
        <end position="75"/>
    </location>
</feature>
<feature type="transmembrane region" description="Helical" evidence="2">
    <location>
        <begin position="221"/>
        <end position="239"/>
    </location>
</feature>
<dbReference type="Gene3D" id="3.30.70.270">
    <property type="match status" value="1"/>
</dbReference>
<dbReference type="NCBIfam" id="TIGR00254">
    <property type="entry name" value="GGDEF"/>
    <property type="match status" value="1"/>
</dbReference>
<dbReference type="InterPro" id="IPR052163">
    <property type="entry name" value="DGC-Regulatory_Protein"/>
</dbReference>
<evidence type="ECO:0000313" key="5">
    <source>
        <dbReference type="Proteomes" id="UP000322244"/>
    </source>
</evidence>
<keyword evidence="2" id="KW-0472">Membrane</keyword>
<feature type="compositionally biased region" description="Basic and acidic residues" evidence="1">
    <location>
        <begin position="524"/>
        <end position="535"/>
    </location>
</feature>
<dbReference type="SMART" id="SM00267">
    <property type="entry name" value="GGDEF"/>
    <property type="match status" value="1"/>
</dbReference>
<dbReference type="EMBL" id="VLNY01000015">
    <property type="protein sequence ID" value="KAA0019480.1"/>
    <property type="molecule type" value="Genomic_DNA"/>
</dbReference>
<protein>
    <submittedName>
        <fullName evidence="4">GGDEF domain-containing protein</fullName>
    </submittedName>
</protein>
<evidence type="ECO:0000259" key="3">
    <source>
        <dbReference type="PROSITE" id="PS50887"/>
    </source>
</evidence>